<keyword evidence="4 5" id="KW-0472">Membrane</keyword>
<evidence type="ECO:0000256" key="5">
    <source>
        <dbReference type="SAM" id="Phobius"/>
    </source>
</evidence>
<dbReference type="EMBL" id="CP006018">
    <property type="protein sequence ID" value="AIC91339.1"/>
    <property type="molecule type" value="Genomic_DNA"/>
</dbReference>
<feature type="transmembrane region" description="Helical" evidence="5">
    <location>
        <begin position="539"/>
        <end position="560"/>
    </location>
</feature>
<name>A0A087VSL8_9BIFI</name>
<feature type="domain" description="ABC-2 type transporter transmembrane" evidence="6">
    <location>
        <begin position="609"/>
        <end position="754"/>
    </location>
</feature>
<dbReference type="HOGENOM" id="CLU_004534_2_0_11"/>
<dbReference type="Proteomes" id="UP000028569">
    <property type="component" value="Chromosome"/>
</dbReference>
<dbReference type="InterPro" id="IPR017500">
    <property type="entry name" value="Phage_infect_YhgE_N"/>
</dbReference>
<reference evidence="7 8" key="1">
    <citation type="journal article" date="2014" name="Appl. Environ. Microbiol.">
        <title>Genomic encyclopedia of type strains of the genus Bifidobacterium.</title>
        <authorList>
            <person name="Milani C."/>
            <person name="Lugli G.A."/>
            <person name="Duranti S."/>
            <person name="Turroni F."/>
            <person name="Bottacini F."/>
            <person name="Mangifesta M."/>
            <person name="Sanchez B."/>
            <person name="Viappiani A."/>
            <person name="Mancabelli L."/>
            <person name="Taminiau B."/>
            <person name="Delcenserie V."/>
            <person name="Barrangou R."/>
            <person name="Margolles A."/>
            <person name="van Sinderen D."/>
            <person name="Ventura M."/>
        </authorList>
    </citation>
    <scope>NUCLEOTIDE SEQUENCE [LARGE SCALE GENOMIC DNA]</scope>
    <source>
        <strain evidence="7 8">LMG 11587</strain>
    </source>
</reference>
<proteinExistence type="predicted"/>
<evidence type="ECO:0000256" key="3">
    <source>
        <dbReference type="ARBA" id="ARBA00022989"/>
    </source>
</evidence>
<keyword evidence="8" id="KW-1185">Reference proteome</keyword>
<feature type="transmembrane region" description="Helical" evidence="5">
    <location>
        <begin position="616"/>
        <end position="641"/>
    </location>
</feature>
<accession>A0A087VSL8</accession>
<evidence type="ECO:0000313" key="7">
    <source>
        <dbReference type="EMBL" id="AIC91339.1"/>
    </source>
</evidence>
<dbReference type="InterPro" id="IPR013525">
    <property type="entry name" value="ABC2_TM"/>
</dbReference>
<feature type="transmembrane region" description="Helical" evidence="5">
    <location>
        <begin position="20"/>
        <end position="38"/>
    </location>
</feature>
<dbReference type="PANTHER" id="PTHR43077:SF10">
    <property type="entry name" value="TRANSPORT PERMEASE PROTEIN"/>
    <property type="match status" value="1"/>
</dbReference>
<protein>
    <submittedName>
        <fullName evidence="7">Pip4 phage infection protein</fullName>
    </submittedName>
</protein>
<feature type="transmembrane region" description="Helical" evidence="5">
    <location>
        <begin position="647"/>
        <end position="668"/>
    </location>
</feature>
<sequence length="776" mass="83870">MKNIWRVLRKDLSDATSNVIAIIVLMGLVIVPALYAWFNIAASWDPYKNTKAIKVAVANTDRGYKSDLIPVKINVGETVTSTLRANDQLDWKFVNRDQALDGVRSGEYYAAIIIPKDFSADMMTLFSPDMEHAKLEYYLNEKKNAIAPHVTEQGADTVATTIDKTFVKTVGQVGIDLASQVFTYSKSPQAQDYLDRATDHINQISGRLATASDQVNAYAGLLDSSGQMIDSTGRILGQSDSALSQTRKSLNQGVKGTKDLGKSLSGSADSVNTALDQASGAYDTIASKVDDAFAQVGNQSAAVSGQLDDLSNRVNASAADYDRLIASLDALRDSVQSDAGLTPAQRQALLDAIDRAQANMRTAQASQRDLADHISQASQAVRDGSGKLDELHQGLRDRISQARSSVDQVRDQYRKDLKPRLDDLAGAVDTVVGSTGQLLTGLDGTIKGASGLTGSMADDISHTKDQLTGISQRLAQAAKRLTDLSGHLTQAYQGQDAESVKSLLAGDSDTLASLLASPVGVNRHAVFPVMNYGSAMTPFYTVLSIWVGATILAAMMKVAISDRKKAAVLHLDSLQATWNRADADEADPGDPHPWGEFRPESPGNARRFGLKLYQEYFGRFAIFALLSVLQGCLIGLGDLFYLKVQCVHPLLFIVVAIFTSFVFMNLIYTLVVSFGDIGKAIAVILLVMQVAGSGGTFPMETLPGFFQGVYPFLPFVHAIGAMQSAVAGIYGMEFWREMGALALFLVPSLLLGLLLRKPVIRFNDWIVRNLESTKLM</sequence>
<dbReference type="Gene3D" id="1.10.287.1490">
    <property type="match status" value="1"/>
</dbReference>
<dbReference type="Pfam" id="PF12698">
    <property type="entry name" value="ABC2_membrane_3"/>
    <property type="match status" value="2"/>
</dbReference>
<feature type="transmembrane region" description="Helical" evidence="5">
    <location>
        <begin position="738"/>
        <end position="755"/>
    </location>
</feature>
<evidence type="ECO:0000256" key="2">
    <source>
        <dbReference type="ARBA" id="ARBA00022692"/>
    </source>
</evidence>
<dbReference type="NCBIfam" id="TIGR03061">
    <property type="entry name" value="pip_yhgE_Nterm"/>
    <property type="match status" value="1"/>
</dbReference>
<organism evidence="7 8">
    <name type="scientific">Bifidobacterium [indicum] DSM 20214 = LMG 11587</name>
    <dbReference type="NCBI Taxonomy" id="1341694"/>
    <lineage>
        <taxon>Bacteria</taxon>
        <taxon>Bacillati</taxon>
        <taxon>Actinomycetota</taxon>
        <taxon>Actinomycetes</taxon>
        <taxon>Bifidobacteriales</taxon>
        <taxon>Bifidobacteriaceae</taxon>
        <taxon>Bifidobacterium</taxon>
    </lineage>
</organism>
<dbReference type="KEGG" id="bii:BINDI_0053"/>
<dbReference type="PANTHER" id="PTHR43077">
    <property type="entry name" value="TRANSPORT PERMEASE YVFS-RELATED"/>
    <property type="match status" value="1"/>
</dbReference>
<feature type="transmembrane region" description="Helical" evidence="5">
    <location>
        <begin position="680"/>
        <end position="697"/>
    </location>
</feature>
<feature type="transmembrane region" description="Helical" evidence="5">
    <location>
        <begin position="709"/>
        <end position="731"/>
    </location>
</feature>
<dbReference type="AlphaFoldDB" id="A0A087VSL8"/>
<dbReference type="InterPro" id="IPR017501">
    <property type="entry name" value="Phage_infect_YhgE_C"/>
</dbReference>
<gene>
    <name evidence="7" type="ORF">BINDI_0053</name>
</gene>
<keyword evidence="2 5" id="KW-0812">Transmembrane</keyword>
<dbReference type="InterPro" id="IPR051328">
    <property type="entry name" value="T7SS_ABC-Transporter"/>
</dbReference>
<keyword evidence="3 5" id="KW-1133">Transmembrane helix</keyword>
<dbReference type="NCBIfam" id="TIGR03062">
    <property type="entry name" value="pip_yhgE_Cterm"/>
    <property type="match status" value="1"/>
</dbReference>
<dbReference type="Gene3D" id="3.40.1710.10">
    <property type="entry name" value="abc type-2 transporter like domain"/>
    <property type="match status" value="1"/>
</dbReference>
<evidence type="ECO:0000313" key="8">
    <source>
        <dbReference type="Proteomes" id="UP000028569"/>
    </source>
</evidence>
<evidence type="ECO:0000256" key="4">
    <source>
        <dbReference type="ARBA" id="ARBA00023136"/>
    </source>
</evidence>
<evidence type="ECO:0000256" key="1">
    <source>
        <dbReference type="ARBA" id="ARBA00004141"/>
    </source>
</evidence>
<comment type="subcellular location">
    <subcellularLocation>
        <location evidence="1">Membrane</location>
        <topology evidence="1">Multi-pass membrane protein</topology>
    </subcellularLocation>
</comment>
<dbReference type="GO" id="GO:0016020">
    <property type="term" value="C:membrane"/>
    <property type="evidence" value="ECO:0007669"/>
    <property type="project" value="UniProtKB-SubCell"/>
</dbReference>
<evidence type="ECO:0000259" key="6">
    <source>
        <dbReference type="Pfam" id="PF12698"/>
    </source>
</evidence>
<dbReference type="RefSeq" id="WP_033491466.1">
    <property type="nucleotide sequence ID" value="NZ_CP006018.1"/>
</dbReference>
<dbReference type="GO" id="GO:0140359">
    <property type="term" value="F:ABC-type transporter activity"/>
    <property type="evidence" value="ECO:0007669"/>
    <property type="project" value="InterPro"/>
</dbReference>
<dbReference type="OrthoDB" id="9811483at2"/>
<feature type="domain" description="ABC-2 type transporter transmembrane" evidence="6">
    <location>
        <begin position="23"/>
        <end position="162"/>
    </location>
</feature>